<accession>A0ABY7TI11</accession>
<dbReference type="Pfam" id="PF00535">
    <property type="entry name" value="Glycos_transf_2"/>
    <property type="match status" value="1"/>
</dbReference>
<reference evidence="2 3" key="1">
    <citation type="submission" date="2023-02" db="EMBL/GenBank/DDBJ databases">
        <title>Genome sequence of Sphingomonas naphthae.</title>
        <authorList>
            <person name="Kim S."/>
            <person name="Heo J."/>
            <person name="Kwon S.-W."/>
        </authorList>
    </citation>
    <scope>NUCLEOTIDE SEQUENCE [LARGE SCALE GENOMIC DNA]</scope>
    <source>
        <strain evidence="2 3">KACC 18716</strain>
    </source>
</reference>
<dbReference type="CDD" id="cd00761">
    <property type="entry name" value="Glyco_tranf_GTA_type"/>
    <property type="match status" value="1"/>
</dbReference>
<dbReference type="SUPFAM" id="SSF53448">
    <property type="entry name" value="Nucleotide-diphospho-sugar transferases"/>
    <property type="match status" value="1"/>
</dbReference>
<protein>
    <submittedName>
        <fullName evidence="2">Glycosyltransferase family 2 protein</fullName>
    </submittedName>
</protein>
<dbReference type="PANTHER" id="PTHR43685:SF2">
    <property type="entry name" value="GLYCOSYLTRANSFERASE 2-LIKE DOMAIN-CONTAINING PROTEIN"/>
    <property type="match status" value="1"/>
</dbReference>
<gene>
    <name evidence="2" type="ORF">PQ455_12915</name>
</gene>
<dbReference type="PANTHER" id="PTHR43685">
    <property type="entry name" value="GLYCOSYLTRANSFERASE"/>
    <property type="match status" value="1"/>
</dbReference>
<name>A0ABY7TI11_9SPHN</name>
<dbReference type="InterPro" id="IPR029044">
    <property type="entry name" value="Nucleotide-diphossugar_trans"/>
</dbReference>
<dbReference type="RefSeq" id="WP_273686499.1">
    <property type="nucleotide sequence ID" value="NZ_CP117411.1"/>
</dbReference>
<evidence type="ECO:0000313" key="3">
    <source>
        <dbReference type="Proteomes" id="UP001220395"/>
    </source>
</evidence>
<dbReference type="InterPro" id="IPR050834">
    <property type="entry name" value="Glycosyltransf_2"/>
</dbReference>
<dbReference type="EMBL" id="CP117411">
    <property type="protein sequence ID" value="WCT72533.1"/>
    <property type="molecule type" value="Genomic_DNA"/>
</dbReference>
<dbReference type="InterPro" id="IPR001173">
    <property type="entry name" value="Glyco_trans_2-like"/>
</dbReference>
<proteinExistence type="predicted"/>
<dbReference type="Gene3D" id="3.90.550.10">
    <property type="entry name" value="Spore Coat Polysaccharide Biosynthesis Protein SpsA, Chain A"/>
    <property type="match status" value="1"/>
</dbReference>
<feature type="domain" description="Glycosyltransferase 2-like" evidence="1">
    <location>
        <begin position="12"/>
        <end position="171"/>
    </location>
</feature>
<evidence type="ECO:0000313" key="2">
    <source>
        <dbReference type="EMBL" id="WCT72533.1"/>
    </source>
</evidence>
<keyword evidence="3" id="KW-1185">Reference proteome</keyword>
<sequence>MSEATGDTLPVTVLVPTFNRAIYLTEALESLLGQRPPPAQVIVIDDGSEDETAGIVRGFGDAVTYIHQPNSGKATALNNGLAAATQPYVWIFDDDDIAAEGTLARLHDALAADPDAGFSYGICDKFRGPWPCANRERTFAYTAEERSALYVRLMEDFFLWQGAMLVRRDCYATVGPFDVRLARSQDYEMALRLGRRFRGVGVPIVAFHQRHHEGLRGPSSARIPAADMEKAWRKYNHIIFRELHASHDLPEFCIEGDLTGGGRPALTALIQRGSIMARKGIWDLAATDFAEAAKLAHGLAITTLNEQEKAALRRIFQRGARSVFTGEAEGRPFFAAIAAFDRPLRAAIEGNLLLPLSFRLRRVKDTQEPRTELRQLWIAGRRLLRPGALSHYLDARRTDRGMYKVMPLAVA</sequence>
<organism evidence="2 3">
    <name type="scientific">Sphingomonas naphthae</name>
    <dbReference type="NCBI Taxonomy" id="1813468"/>
    <lineage>
        <taxon>Bacteria</taxon>
        <taxon>Pseudomonadati</taxon>
        <taxon>Pseudomonadota</taxon>
        <taxon>Alphaproteobacteria</taxon>
        <taxon>Sphingomonadales</taxon>
        <taxon>Sphingomonadaceae</taxon>
        <taxon>Sphingomonas</taxon>
    </lineage>
</organism>
<evidence type="ECO:0000259" key="1">
    <source>
        <dbReference type="Pfam" id="PF00535"/>
    </source>
</evidence>
<dbReference type="Proteomes" id="UP001220395">
    <property type="component" value="Chromosome"/>
</dbReference>